<feature type="compositionally biased region" description="Basic and acidic residues" evidence="1">
    <location>
        <begin position="24"/>
        <end position="35"/>
    </location>
</feature>
<name>A0AAP0IFN7_9MAGN</name>
<dbReference type="EMBL" id="JBBNAF010000009">
    <property type="protein sequence ID" value="KAK9114679.1"/>
    <property type="molecule type" value="Genomic_DNA"/>
</dbReference>
<organism evidence="2 3">
    <name type="scientific">Stephania yunnanensis</name>
    <dbReference type="NCBI Taxonomy" id="152371"/>
    <lineage>
        <taxon>Eukaryota</taxon>
        <taxon>Viridiplantae</taxon>
        <taxon>Streptophyta</taxon>
        <taxon>Embryophyta</taxon>
        <taxon>Tracheophyta</taxon>
        <taxon>Spermatophyta</taxon>
        <taxon>Magnoliopsida</taxon>
        <taxon>Ranunculales</taxon>
        <taxon>Menispermaceae</taxon>
        <taxon>Menispermoideae</taxon>
        <taxon>Cissampelideae</taxon>
        <taxon>Stephania</taxon>
    </lineage>
</organism>
<dbReference type="Proteomes" id="UP001420932">
    <property type="component" value="Unassembled WGS sequence"/>
</dbReference>
<keyword evidence="3" id="KW-1185">Reference proteome</keyword>
<comment type="caution">
    <text evidence="2">The sequence shown here is derived from an EMBL/GenBank/DDBJ whole genome shotgun (WGS) entry which is preliminary data.</text>
</comment>
<accession>A0AAP0IFN7</accession>
<evidence type="ECO:0000313" key="3">
    <source>
        <dbReference type="Proteomes" id="UP001420932"/>
    </source>
</evidence>
<protein>
    <submittedName>
        <fullName evidence="2">Uncharacterized protein</fullName>
    </submittedName>
</protein>
<dbReference type="AlphaFoldDB" id="A0AAP0IFN7"/>
<evidence type="ECO:0000313" key="2">
    <source>
        <dbReference type="EMBL" id="KAK9114679.1"/>
    </source>
</evidence>
<sequence>MASCQGCQPKKEPVKAPTPTHLPKKTEVKPQEPKKNSGSSIKLSLKFESFADA</sequence>
<reference evidence="2 3" key="1">
    <citation type="submission" date="2024-01" db="EMBL/GenBank/DDBJ databases">
        <title>Genome assemblies of Stephania.</title>
        <authorList>
            <person name="Yang L."/>
        </authorList>
    </citation>
    <scope>NUCLEOTIDE SEQUENCE [LARGE SCALE GENOMIC DNA]</scope>
    <source>
        <strain evidence="2">YNDBR</strain>
        <tissue evidence="2">Leaf</tissue>
    </source>
</reference>
<proteinExistence type="predicted"/>
<evidence type="ECO:0000256" key="1">
    <source>
        <dbReference type="SAM" id="MobiDB-lite"/>
    </source>
</evidence>
<feature type="region of interest" description="Disordered" evidence="1">
    <location>
        <begin position="1"/>
        <end position="41"/>
    </location>
</feature>
<gene>
    <name evidence="2" type="ORF">Syun_021476</name>
</gene>